<dbReference type="RefSeq" id="WP_157744925.1">
    <property type="nucleotide sequence ID" value="NZ_LT607753.1"/>
</dbReference>
<proteinExistence type="predicted"/>
<dbReference type="EMBL" id="LT607753">
    <property type="protein sequence ID" value="SCG40204.1"/>
    <property type="molecule type" value="Genomic_DNA"/>
</dbReference>
<dbReference type="AlphaFoldDB" id="A0A1C5H2G5"/>
<gene>
    <name evidence="2" type="ORF">GA0070614_0723</name>
</gene>
<reference evidence="3" key="1">
    <citation type="submission" date="2016-06" db="EMBL/GenBank/DDBJ databases">
        <authorList>
            <person name="Varghese N."/>
            <person name="Submissions Spin"/>
        </authorList>
    </citation>
    <scope>NUCLEOTIDE SEQUENCE [LARGE SCALE GENOMIC DNA]</scope>
    <source>
        <strain evidence="3">DSM 45161</strain>
    </source>
</reference>
<evidence type="ECO:0000313" key="2">
    <source>
        <dbReference type="EMBL" id="SCG40204.1"/>
    </source>
</evidence>
<feature type="signal peptide" evidence="1">
    <location>
        <begin position="1"/>
        <end position="28"/>
    </location>
</feature>
<accession>A0A1C5H2G5</accession>
<dbReference type="Proteomes" id="UP000198215">
    <property type="component" value="Chromosome I"/>
</dbReference>
<evidence type="ECO:0008006" key="4">
    <source>
        <dbReference type="Google" id="ProtNLM"/>
    </source>
</evidence>
<evidence type="ECO:0000313" key="3">
    <source>
        <dbReference type="Proteomes" id="UP000198215"/>
    </source>
</evidence>
<keyword evidence="3" id="KW-1185">Reference proteome</keyword>
<organism evidence="2 3">
    <name type="scientific">Micromonospora coxensis</name>
    <dbReference type="NCBI Taxonomy" id="356852"/>
    <lineage>
        <taxon>Bacteria</taxon>
        <taxon>Bacillati</taxon>
        <taxon>Actinomycetota</taxon>
        <taxon>Actinomycetes</taxon>
        <taxon>Micromonosporales</taxon>
        <taxon>Micromonosporaceae</taxon>
        <taxon>Micromonospora</taxon>
    </lineage>
</organism>
<sequence length="152" mass="15931">MRGSARRLAVSIIAATVAAVSLASPAQAAANPFTAAQACNNDFGGSWAYASDGHRSIYASDGTKVGDVYLMYNSATAYNCVATLKRVAVGSTTGVSAGIRVEGSSWVYDSGSFKYYAAIQRSARDRCVMYSGEVLYGTSWQGAGRYSWGNCG</sequence>
<name>A0A1C5H2G5_9ACTN</name>
<feature type="chain" id="PRO_5008717247" description="Peptidase inhibitor family I36" evidence="1">
    <location>
        <begin position="29"/>
        <end position="152"/>
    </location>
</feature>
<dbReference type="OrthoDB" id="1099523at2"/>
<evidence type="ECO:0000256" key="1">
    <source>
        <dbReference type="SAM" id="SignalP"/>
    </source>
</evidence>
<protein>
    <recommendedName>
        <fullName evidence="4">Peptidase inhibitor family I36</fullName>
    </recommendedName>
</protein>
<keyword evidence="1" id="KW-0732">Signal</keyword>